<evidence type="ECO:0000313" key="1">
    <source>
        <dbReference type="EMBL" id="EWZ49036.1"/>
    </source>
</evidence>
<proteinExistence type="predicted"/>
<name>W9KX65_FUSOX</name>
<dbReference type="EMBL" id="JH717896">
    <property type="protein sequence ID" value="EWZ49036.1"/>
    <property type="molecule type" value="Genomic_DNA"/>
</dbReference>
<dbReference type="Proteomes" id="UP000030766">
    <property type="component" value="Unassembled WGS sequence"/>
</dbReference>
<dbReference type="AlphaFoldDB" id="W9KX65"/>
<sequence>MAEDEDRERPTKLPVLPKKEGEICMLERANGPNILVLTQTPKDPKGEGARAAKVGIGPITSGNWYSGRAVSYWGKR</sequence>
<reference evidence="1" key="1">
    <citation type="submission" date="2011-06" db="EMBL/GenBank/DDBJ databases">
        <title>The Genome Sequence of Fusarium oxysporum Fo47.</title>
        <authorList>
            <consortium name="The Broad Institute Genome Sequencing Platform"/>
            <person name="Ma L.-J."/>
            <person name="Gale L.R."/>
            <person name="Schwartz D.C."/>
            <person name="Zhou S."/>
            <person name="Corby-Kistler H."/>
            <person name="Young S.K."/>
            <person name="Zeng Q."/>
            <person name="Gargeya S."/>
            <person name="Fitzgerald M."/>
            <person name="Haas B."/>
            <person name="Abouelleil A."/>
            <person name="Alvarado L."/>
            <person name="Arachchi H.M."/>
            <person name="Berlin A."/>
            <person name="Brown A."/>
            <person name="Chapman S.B."/>
            <person name="Chen Z."/>
            <person name="Dunbar C."/>
            <person name="Freedman E."/>
            <person name="Gearin G."/>
            <person name="Gellesch M."/>
            <person name="Goldberg J."/>
            <person name="Griggs A."/>
            <person name="Gujja S."/>
            <person name="Heiman D."/>
            <person name="Howarth C."/>
            <person name="Larson L."/>
            <person name="Lui A."/>
            <person name="MacDonald P.J.P."/>
            <person name="Mehta T."/>
            <person name="Montmayeur A."/>
            <person name="Murphy C."/>
            <person name="Neiman D."/>
            <person name="Pearson M."/>
            <person name="Priest M."/>
            <person name="Roberts A."/>
            <person name="Saif S."/>
            <person name="Shea T."/>
            <person name="Shenoy N."/>
            <person name="Sisk P."/>
            <person name="Stolte C."/>
            <person name="Sykes S."/>
            <person name="Wortman J."/>
            <person name="Nusbaum C."/>
            <person name="Birren B."/>
        </authorList>
    </citation>
    <scope>NUCLEOTIDE SEQUENCE [LARGE SCALE GENOMIC DNA]</scope>
    <source>
        <strain evidence="1">Fo47</strain>
    </source>
</reference>
<accession>W9KX65</accession>
<dbReference type="HOGENOM" id="CLU_2654604_0_0_1"/>
<organism evidence="1">
    <name type="scientific">Fusarium oxysporum Fo47</name>
    <dbReference type="NCBI Taxonomy" id="660027"/>
    <lineage>
        <taxon>Eukaryota</taxon>
        <taxon>Fungi</taxon>
        <taxon>Dikarya</taxon>
        <taxon>Ascomycota</taxon>
        <taxon>Pezizomycotina</taxon>
        <taxon>Sordariomycetes</taxon>
        <taxon>Hypocreomycetidae</taxon>
        <taxon>Hypocreales</taxon>
        <taxon>Nectriaceae</taxon>
        <taxon>Fusarium</taxon>
        <taxon>Fusarium oxysporum species complex</taxon>
    </lineage>
</organism>
<protein>
    <submittedName>
        <fullName evidence="1">Uncharacterized protein</fullName>
    </submittedName>
</protein>
<reference evidence="1" key="2">
    <citation type="submission" date="2012-06" db="EMBL/GenBank/DDBJ databases">
        <title>Annotation of the Genome Sequence of Fusarium oxysporum Fo47.</title>
        <authorList>
            <consortium name="The Broad Institute Genomics Platform"/>
            <person name="Ma L.-J."/>
            <person name="Corby-Kistler H."/>
            <person name="Broz K."/>
            <person name="Gale L.R."/>
            <person name="Jonkers W."/>
            <person name="O'Donnell K."/>
            <person name="Ploetz R."/>
            <person name="Steinberg C."/>
            <person name="Schwartz D.C."/>
            <person name="VanEtten H."/>
            <person name="Zhou S."/>
            <person name="Young S.K."/>
            <person name="Zeng Q."/>
            <person name="Gargeya S."/>
            <person name="Fitzgerald M."/>
            <person name="Abouelleil A."/>
            <person name="Alvarado L."/>
            <person name="Chapman S.B."/>
            <person name="Gainer-Dewar J."/>
            <person name="Goldberg J."/>
            <person name="Griggs A."/>
            <person name="Gujja S."/>
            <person name="Hansen M."/>
            <person name="Howarth C."/>
            <person name="Imamovic A."/>
            <person name="Ireland A."/>
            <person name="Larimer J."/>
            <person name="McCowan C."/>
            <person name="Murphy C."/>
            <person name="Pearson M."/>
            <person name="Poon T.W."/>
            <person name="Priest M."/>
            <person name="Roberts A."/>
            <person name="Saif S."/>
            <person name="Shea T."/>
            <person name="Sykes S."/>
            <person name="Wortman J."/>
            <person name="Nusbaum C."/>
            <person name="Birren B."/>
        </authorList>
    </citation>
    <scope>NUCLEOTIDE SEQUENCE</scope>
    <source>
        <strain evidence="1">Fo47</strain>
    </source>
</reference>
<gene>
    <name evidence="1" type="ORF">FOZG_00007</name>
</gene>
<dbReference type="VEuPathDB" id="FungiDB:FOZG_00007"/>